<keyword evidence="1" id="KW-0472">Membrane</keyword>
<evidence type="ECO:0000313" key="3">
    <source>
        <dbReference type="Proteomes" id="UP001193734"/>
    </source>
</evidence>
<protein>
    <submittedName>
        <fullName evidence="2">Uncharacterized protein</fullName>
    </submittedName>
</protein>
<keyword evidence="1" id="KW-0812">Transmembrane</keyword>
<feature type="transmembrane region" description="Helical" evidence="1">
    <location>
        <begin position="20"/>
        <end position="38"/>
    </location>
</feature>
<gene>
    <name evidence="2" type="ORF">HPS55_11700</name>
</gene>
<name>A0ABX2AZY3_9BACT</name>
<accession>A0ABX2AZY3</accession>
<proteinExistence type="predicted"/>
<keyword evidence="3" id="KW-1185">Reference proteome</keyword>
<feature type="transmembrane region" description="Helical" evidence="1">
    <location>
        <begin position="100"/>
        <end position="119"/>
    </location>
</feature>
<feature type="transmembrane region" description="Helical" evidence="1">
    <location>
        <begin position="58"/>
        <end position="79"/>
    </location>
</feature>
<reference evidence="2 3" key="1">
    <citation type="submission" date="2020-05" db="EMBL/GenBank/DDBJ databases">
        <title>Distinct polysaccharide utilization as determinants for interspecies competition between intestinal Prevotella spp.</title>
        <authorList>
            <person name="Galvez E.J.C."/>
            <person name="Iljazovic A."/>
            <person name="Strowig T."/>
        </authorList>
    </citation>
    <scope>NUCLEOTIDE SEQUENCE [LARGE SCALE GENOMIC DNA]</scope>
    <source>
        <strain evidence="2 3">PROD</strain>
    </source>
</reference>
<comment type="caution">
    <text evidence="2">The sequence shown here is derived from an EMBL/GenBank/DDBJ whole genome shotgun (WGS) entry which is preliminary data.</text>
</comment>
<feature type="transmembrane region" description="Helical" evidence="1">
    <location>
        <begin position="142"/>
        <end position="165"/>
    </location>
</feature>
<evidence type="ECO:0000313" key="2">
    <source>
        <dbReference type="EMBL" id="NPE14972.1"/>
    </source>
</evidence>
<evidence type="ECO:0000256" key="1">
    <source>
        <dbReference type="SAM" id="Phobius"/>
    </source>
</evidence>
<dbReference type="EMBL" id="JABKKE010000022">
    <property type="protein sequence ID" value="NPE14972.1"/>
    <property type="molecule type" value="Genomic_DNA"/>
</dbReference>
<sequence>MIFGRNEQRQLPSDRASGRVQAVLVIMSVLLFGLFYLVGFDFPYDEDPRFNAPLLTDAVLWFSYALLVAAVVVTVISVIHGIRMHAGDDRLSNGIPAMRIAWCIGVLLASSLLITFLFGSSEPLIVNGRRFTSAFWLKLTDMFINTSIVLGVIAVAAVGYGMSGLNRRLGGHNKKKV</sequence>
<dbReference type="Proteomes" id="UP001193734">
    <property type="component" value="Unassembled WGS sequence"/>
</dbReference>
<organism evidence="2 3">
    <name type="scientific">Xylanibacter rodentium</name>
    <dbReference type="NCBI Taxonomy" id="2736289"/>
    <lineage>
        <taxon>Bacteria</taxon>
        <taxon>Pseudomonadati</taxon>
        <taxon>Bacteroidota</taxon>
        <taxon>Bacteroidia</taxon>
        <taxon>Bacteroidales</taxon>
        <taxon>Prevotellaceae</taxon>
        <taxon>Xylanibacter</taxon>
    </lineage>
</organism>
<keyword evidence="1" id="KW-1133">Transmembrane helix</keyword>